<name>A0A918IMV5_9RHOB</name>
<dbReference type="GO" id="GO:0008168">
    <property type="term" value="F:methyltransferase activity"/>
    <property type="evidence" value="ECO:0007669"/>
    <property type="project" value="UniProtKB-KW"/>
</dbReference>
<dbReference type="InterPro" id="IPR007072">
    <property type="entry name" value="RNMT_CmcI"/>
</dbReference>
<keyword evidence="4" id="KW-1185">Reference proteome</keyword>
<sequence length="477" mass="52165">MRPLLKAANAKRVAEIGAEAGRNSTRLAQWCKANAAFADIIDPAPKFDTVAFEQTFAGAAKVHITPSLEVLADLPPADVVLIDGDHNWYTVFHEINLLLGPPEAPQQNPPILVLDDTGWPWGRRDSYYDPDRIPEAFRQTYAKGQIAPGSSGWDPRGIIFDIPCATTQGGARNGVLTALEDALVGREDDFEIVSVGVYSGLTIVVPKTKLGSSPELQAFLAEFRPSAALRPLLDLLENARIGGALAIEQFRSVFQFGTKASPQAQEGARPLQTELPTQVWQSVQRGMNGQKYKGRTMLLSPFDQFNYMSLIETLRPGTIFEIGTYEGGRALWMADQLRAFDIEGRIVSVDIAPPKGIADPKVDVIYGNALDLGEVLTADFLSALPRPWLVIEDAAHTEPMCLAVLEFFDAHLQPGDRIVVEDGNTGSLIGQPETSAPHMAIQTFLSRRGSDYRLDTDTCDRYGHNLTACPNGWLIRA</sequence>
<dbReference type="Pfam" id="PF04989">
    <property type="entry name" value="RMNT_CmcI"/>
    <property type="match status" value="1"/>
</dbReference>
<keyword evidence="1" id="KW-0489">Methyltransferase</keyword>
<evidence type="ECO:0000313" key="4">
    <source>
        <dbReference type="Proteomes" id="UP000628984"/>
    </source>
</evidence>
<dbReference type="PANTHER" id="PTHR40048">
    <property type="entry name" value="RHAMNOSYL O-METHYLTRANSFERASE"/>
    <property type="match status" value="1"/>
</dbReference>
<dbReference type="GO" id="GO:0071770">
    <property type="term" value="P:DIM/DIP cell wall layer assembly"/>
    <property type="evidence" value="ECO:0007669"/>
    <property type="project" value="TreeGrafter"/>
</dbReference>
<dbReference type="AlphaFoldDB" id="A0A918IMV5"/>
<dbReference type="PANTHER" id="PTHR40048:SF1">
    <property type="entry name" value="RHAMNOSYL O-METHYLTRANSFERASE"/>
    <property type="match status" value="1"/>
</dbReference>
<dbReference type="InterPro" id="IPR029063">
    <property type="entry name" value="SAM-dependent_MTases_sf"/>
</dbReference>
<evidence type="ECO:0000256" key="2">
    <source>
        <dbReference type="ARBA" id="ARBA00022679"/>
    </source>
</evidence>
<dbReference type="GO" id="GO:0005886">
    <property type="term" value="C:plasma membrane"/>
    <property type="evidence" value="ECO:0007669"/>
    <property type="project" value="TreeGrafter"/>
</dbReference>
<proteinExistence type="predicted"/>
<dbReference type="EMBL" id="BMYQ01000001">
    <property type="protein sequence ID" value="GGW21726.1"/>
    <property type="molecule type" value="Genomic_DNA"/>
</dbReference>
<reference evidence="3" key="2">
    <citation type="submission" date="2020-09" db="EMBL/GenBank/DDBJ databases">
        <authorList>
            <person name="Sun Q."/>
            <person name="Kim S."/>
        </authorList>
    </citation>
    <scope>NUCLEOTIDE SEQUENCE</scope>
    <source>
        <strain evidence="3">KCTC 23714</strain>
    </source>
</reference>
<evidence type="ECO:0000256" key="1">
    <source>
        <dbReference type="ARBA" id="ARBA00022603"/>
    </source>
</evidence>
<gene>
    <name evidence="3" type="ORF">GCM10011452_03460</name>
</gene>
<dbReference type="SUPFAM" id="SSF53335">
    <property type="entry name" value="S-adenosyl-L-methionine-dependent methyltransferases"/>
    <property type="match status" value="2"/>
</dbReference>
<reference evidence="3" key="1">
    <citation type="journal article" date="2014" name="Int. J. Syst. Evol. Microbiol.">
        <title>Complete genome sequence of Corynebacterium casei LMG S-19264T (=DSM 44701T), isolated from a smear-ripened cheese.</title>
        <authorList>
            <consortium name="US DOE Joint Genome Institute (JGI-PGF)"/>
            <person name="Walter F."/>
            <person name="Albersmeier A."/>
            <person name="Kalinowski J."/>
            <person name="Ruckert C."/>
        </authorList>
    </citation>
    <scope>NUCLEOTIDE SEQUENCE</scope>
    <source>
        <strain evidence="3">KCTC 23714</strain>
    </source>
</reference>
<accession>A0A918IMV5</accession>
<evidence type="ECO:0008006" key="5">
    <source>
        <dbReference type="Google" id="ProtNLM"/>
    </source>
</evidence>
<dbReference type="GO" id="GO:0032259">
    <property type="term" value="P:methylation"/>
    <property type="evidence" value="ECO:0007669"/>
    <property type="project" value="UniProtKB-KW"/>
</dbReference>
<organism evidence="3 4">
    <name type="scientific">Gemmobacter lanyuensis</name>
    <dbReference type="NCBI Taxonomy" id="1054497"/>
    <lineage>
        <taxon>Bacteria</taxon>
        <taxon>Pseudomonadati</taxon>
        <taxon>Pseudomonadota</taxon>
        <taxon>Alphaproteobacteria</taxon>
        <taxon>Rhodobacterales</taxon>
        <taxon>Paracoccaceae</taxon>
        <taxon>Gemmobacter</taxon>
    </lineage>
</organism>
<evidence type="ECO:0000313" key="3">
    <source>
        <dbReference type="EMBL" id="GGW21726.1"/>
    </source>
</evidence>
<dbReference type="Proteomes" id="UP000628984">
    <property type="component" value="Unassembled WGS sequence"/>
</dbReference>
<comment type="caution">
    <text evidence="3">The sequence shown here is derived from an EMBL/GenBank/DDBJ whole genome shotgun (WGS) entry which is preliminary data.</text>
</comment>
<dbReference type="Gene3D" id="3.40.50.150">
    <property type="entry name" value="Vaccinia Virus protein VP39"/>
    <property type="match status" value="2"/>
</dbReference>
<keyword evidence="2" id="KW-0808">Transferase</keyword>
<protein>
    <recommendedName>
        <fullName evidence="5">Rhamnosyl O-methyltransferase</fullName>
    </recommendedName>
</protein>
<dbReference type="GO" id="GO:0008610">
    <property type="term" value="P:lipid biosynthetic process"/>
    <property type="evidence" value="ECO:0007669"/>
    <property type="project" value="InterPro"/>
</dbReference>